<evidence type="ECO:0000313" key="5">
    <source>
        <dbReference type="EMBL" id="KAF4612757.1"/>
    </source>
</evidence>
<dbReference type="PANTHER" id="PTHR19848:SF8">
    <property type="entry name" value="F-BOX AND WD REPEAT DOMAIN CONTAINING 7"/>
    <property type="match status" value="1"/>
</dbReference>
<gene>
    <name evidence="5" type="ORF">D9613_011725</name>
</gene>
<feature type="repeat" description="WD" evidence="3">
    <location>
        <begin position="996"/>
        <end position="1037"/>
    </location>
</feature>
<reference evidence="5 6" key="1">
    <citation type="submission" date="2019-12" db="EMBL/GenBank/DDBJ databases">
        <authorList>
            <person name="Floudas D."/>
            <person name="Bentzer J."/>
            <person name="Ahren D."/>
            <person name="Johansson T."/>
            <person name="Persson P."/>
            <person name="Tunlid A."/>
        </authorList>
    </citation>
    <scope>NUCLEOTIDE SEQUENCE [LARGE SCALE GENOMIC DNA]</scope>
    <source>
        <strain evidence="5 6">CBS 102.39</strain>
    </source>
</reference>
<dbReference type="InterPro" id="IPR020472">
    <property type="entry name" value="WD40_PAC1"/>
</dbReference>
<feature type="repeat" description="WD" evidence="3">
    <location>
        <begin position="1127"/>
        <end position="1168"/>
    </location>
</feature>
<dbReference type="InterPro" id="IPR036322">
    <property type="entry name" value="WD40_repeat_dom_sf"/>
</dbReference>
<accession>A0A8H4QM00</accession>
<feature type="repeat" description="WD" evidence="3">
    <location>
        <begin position="1170"/>
        <end position="1211"/>
    </location>
</feature>
<feature type="repeat" description="WD" evidence="3">
    <location>
        <begin position="1342"/>
        <end position="1383"/>
    </location>
</feature>
<feature type="compositionally biased region" description="Low complexity" evidence="4">
    <location>
        <begin position="26"/>
        <end position="36"/>
    </location>
</feature>
<keyword evidence="1 3" id="KW-0853">WD repeat</keyword>
<evidence type="ECO:0000313" key="6">
    <source>
        <dbReference type="Proteomes" id="UP000521872"/>
    </source>
</evidence>
<dbReference type="PRINTS" id="PR00320">
    <property type="entry name" value="GPROTEINBRPT"/>
</dbReference>
<dbReference type="SUPFAM" id="SSF50978">
    <property type="entry name" value="WD40 repeat-like"/>
    <property type="match status" value="2"/>
</dbReference>
<feature type="repeat" description="WD" evidence="3">
    <location>
        <begin position="1091"/>
        <end position="1125"/>
    </location>
</feature>
<feature type="repeat" description="WD" evidence="3">
    <location>
        <begin position="1300"/>
        <end position="1341"/>
    </location>
</feature>
<dbReference type="InterPro" id="IPR001680">
    <property type="entry name" value="WD40_rpt"/>
</dbReference>
<evidence type="ECO:0000256" key="3">
    <source>
        <dbReference type="PROSITE-ProRule" id="PRU00221"/>
    </source>
</evidence>
<feature type="region of interest" description="Disordered" evidence="4">
    <location>
        <begin position="1"/>
        <end position="59"/>
    </location>
</feature>
<protein>
    <recommendedName>
        <fullName evidence="7">Vegetative incompatibility protein HET-E-1</fullName>
    </recommendedName>
</protein>
<proteinExistence type="predicted"/>
<dbReference type="PROSITE" id="PS50082">
    <property type="entry name" value="WD_REPEATS_2"/>
    <property type="match status" value="13"/>
</dbReference>
<dbReference type="Pfam" id="PF00400">
    <property type="entry name" value="WD40"/>
    <property type="match status" value="13"/>
</dbReference>
<feature type="repeat" description="WD" evidence="3">
    <location>
        <begin position="1256"/>
        <end position="1297"/>
    </location>
</feature>
<organism evidence="5 6">
    <name type="scientific">Agrocybe pediades</name>
    <dbReference type="NCBI Taxonomy" id="84607"/>
    <lineage>
        <taxon>Eukaryota</taxon>
        <taxon>Fungi</taxon>
        <taxon>Dikarya</taxon>
        <taxon>Basidiomycota</taxon>
        <taxon>Agaricomycotina</taxon>
        <taxon>Agaricomycetes</taxon>
        <taxon>Agaricomycetidae</taxon>
        <taxon>Agaricales</taxon>
        <taxon>Agaricineae</taxon>
        <taxon>Strophariaceae</taxon>
        <taxon>Agrocybe</taxon>
    </lineage>
</organism>
<dbReference type="PANTHER" id="PTHR19848">
    <property type="entry name" value="WD40 REPEAT PROTEIN"/>
    <property type="match status" value="1"/>
</dbReference>
<evidence type="ECO:0000256" key="2">
    <source>
        <dbReference type="ARBA" id="ARBA00022737"/>
    </source>
</evidence>
<evidence type="ECO:0000256" key="1">
    <source>
        <dbReference type="ARBA" id="ARBA00022574"/>
    </source>
</evidence>
<sequence>MAPGSSTGKVKNLFAGLRHRLKPGSSRDTTSLSRSSTPDHPETPTPTQESSKRSALKDAGKSAWKTTEAALRLLEKNADGFPPLKTAITVLLTCVDLTKNVIGNREEYEKLAVELGNMASALAPFAQKLAAGDAGGSIGLILKSINEELAEIQRQLERGKFKRAIEATGDQDDVLKRYRKIDSLFRRLLSDITLRTHVEIGKLREATDAALLRTLVPVDDARYNSGYSTAVKRHGCTPSTREQILDDLRLWVNDATSSKVFWLNVVGRTQPSRRQLLLQSDFDRLSRFKQHRAQRCISIGSLFACLPFAVVHDLRGETEPHMLNIGEQFKWVMEMPLQSSKDAIPEGAVIVIDALDECDNASATTLFLDALLRFAGQLPIKFIVASRPEPVILEKMQAPGFSPSVLRLHEIERSLVEADIRKYLQEAFSTMSPVPSLDVIDQLTERSGKLFIYAATVARYVNPEGVKINSTKRLQAILGISSSSASLRYQELDKLYMAILSSAFDETIFELEELQIAALILRTVICAIEPMTIVTMSTILALEQEEVTNTLSRLQSVLHVQEGLSGLVSILHASFPDFLFDKARSLSFYCDLVQQSTKLAHFCFDVMNNQLHFNICNLETSFLVDKDVPNLQDKIKSNISNALFYTCRHWSNHLTRGDLTNDVHDKLINFLQSHLLFWMEVLNLMRCISLGSKLLLNTISWLKAYNYGFKETERKLYDADFFVKAFSIGACKKSTPHIYISALPFCHKSSFVYHNYWKKTRGLLDVNGSSMLQKANRPIGVWKTNSPIKTVAFSPDGATFASGSQDGSVCIWDANSGEIVAGPFMEHTHYVHCVTYSPDNSKVASGSYDNTICIWDVRTGNLLAGPLKEHDHFVFSVCFSPDSKRLVSGSGDGTIMVREASSGNVISGPFKSTDEVMSVAFTPDGSKVLSVSADKMIHVWDALTGAVVAGPFEAVRKASMYSIAFAHCGTKVAIGYSDDTILIWDVNTGAVVGGPFIGHTSFVSALVFSQDDKRLISGAHDMTIRVWDTDTGEILSEPFEGHTGFIDSLTLSPDGTRIISGSFDESICAWNAPIGEATAGLSFKKSIMSGVSSVAFSPDGKKIGSGLNDGSVAVWNAQTGYAIVPPFKGHASQVSSVTFSPDGSKLLSGSGDQTVALWDSRTGKMVGNPLRGHSKYVYTVAYSPDGFRIASGSGDHTIILWDPATGNRVGEPLKGHENDVQSVVFSPDAGKLVSGGSDRLIFVWDVNSSEIIFGPIKGHTGYVQSISFSPDGTRFASGSNDMTIRIWDMSTGDMISGPFSNGHTDYIESVAFSPDGTKIVSGSLDHTICLWDAQTGGFLAKFKGHTQYVISAAYSPDGSRVISGSGDRSIRVWDVEDVDKTEELLLNNIKSEIIAEDLGASTFWPRKCTMTAFSKCAMYHEDGWLTLDDLNLLWTSFEFRENLCFPHNPLVIGPHGTTIIDYSRADLCIGRRWINCWLK</sequence>
<dbReference type="Gene3D" id="2.130.10.10">
    <property type="entry name" value="YVTN repeat-like/Quinoprotein amine dehydrogenase"/>
    <property type="match status" value="4"/>
</dbReference>
<feature type="repeat" description="WD" evidence="3">
    <location>
        <begin position="781"/>
        <end position="822"/>
    </location>
</feature>
<evidence type="ECO:0008006" key="7">
    <source>
        <dbReference type="Google" id="ProtNLM"/>
    </source>
</evidence>
<dbReference type="PROSITE" id="PS00678">
    <property type="entry name" value="WD_REPEATS_1"/>
    <property type="match status" value="8"/>
</dbReference>
<comment type="caution">
    <text evidence="5">The sequence shown here is derived from an EMBL/GenBank/DDBJ whole genome shotgun (WGS) entry which is preliminary data.</text>
</comment>
<dbReference type="SMART" id="SM00320">
    <property type="entry name" value="WD40"/>
    <property type="match status" value="14"/>
</dbReference>
<name>A0A8H4QM00_9AGAR</name>
<keyword evidence="2" id="KW-0677">Repeat</keyword>
<evidence type="ECO:0000256" key="4">
    <source>
        <dbReference type="SAM" id="MobiDB-lite"/>
    </source>
</evidence>
<feature type="compositionally biased region" description="Basic and acidic residues" evidence="4">
    <location>
        <begin position="50"/>
        <end position="59"/>
    </location>
</feature>
<feature type="repeat" description="WD" evidence="3">
    <location>
        <begin position="913"/>
        <end position="950"/>
    </location>
</feature>
<dbReference type="Proteomes" id="UP000521872">
    <property type="component" value="Unassembled WGS sequence"/>
</dbReference>
<dbReference type="EMBL" id="JAACJL010000047">
    <property type="protein sequence ID" value="KAF4612757.1"/>
    <property type="molecule type" value="Genomic_DNA"/>
</dbReference>
<feature type="repeat" description="WD" evidence="3">
    <location>
        <begin position="1213"/>
        <end position="1254"/>
    </location>
</feature>
<keyword evidence="6" id="KW-1185">Reference proteome</keyword>
<feature type="repeat" description="WD" evidence="3">
    <location>
        <begin position="867"/>
        <end position="908"/>
    </location>
</feature>
<feature type="repeat" description="WD" evidence="3">
    <location>
        <begin position="824"/>
        <end position="865"/>
    </location>
</feature>
<dbReference type="InterPro" id="IPR015943">
    <property type="entry name" value="WD40/YVTN_repeat-like_dom_sf"/>
</dbReference>
<dbReference type="PROSITE" id="PS50294">
    <property type="entry name" value="WD_REPEATS_REGION"/>
    <property type="match status" value="13"/>
</dbReference>
<dbReference type="CDD" id="cd00200">
    <property type="entry name" value="WD40"/>
    <property type="match status" value="2"/>
</dbReference>
<dbReference type="InterPro" id="IPR019775">
    <property type="entry name" value="WD40_repeat_CS"/>
</dbReference>
<feature type="repeat" description="WD" evidence="3">
    <location>
        <begin position="1039"/>
        <end position="1071"/>
    </location>
</feature>